<keyword evidence="7" id="KW-0418">Kinase</keyword>
<keyword evidence="14" id="KW-1185">Reference proteome</keyword>
<feature type="transmembrane region" description="Helical" evidence="11">
    <location>
        <begin position="37"/>
        <end position="61"/>
    </location>
</feature>
<evidence type="ECO:0000256" key="10">
    <source>
        <dbReference type="ARBA" id="ARBA00023136"/>
    </source>
</evidence>
<keyword evidence="6 11" id="KW-0812">Transmembrane</keyword>
<reference evidence="13 14" key="1">
    <citation type="submission" date="2020-08" db="EMBL/GenBank/DDBJ databases">
        <title>Genomic Encyclopedia of Type Strains, Phase IV (KMG-IV): sequencing the most valuable type-strain genomes for metagenomic binning, comparative biology and taxonomic classification.</title>
        <authorList>
            <person name="Goeker M."/>
        </authorList>
    </citation>
    <scope>NUCLEOTIDE SEQUENCE [LARGE SCALE GENOMIC DNA]</scope>
    <source>
        <strain evidence="13 14">DSM 106146</strain>
    </source>
</reference>
<dbReference type="Pfam" id="PF02518">
    <property type="entry name" value="HATPase_c"/>
    <property type="match status" value="1"/>
</dbReference>
<sequence>MVFFKYLRQCRRCILGMVLCLGIYGAIFAMYKEPWAVIWYPAVLCVLVGVILFVAGFLAYYRRHKELLHVRDNIELLWKKLPAPLNPEEEDYQSLLKSLGSRRDEEYCRWQSKQAEMADYYATWVHQIKAPIAVMRVILQSEDTPSNQELLSELFRVEQYVEMVLYYVRLDEGASDLVIEECSLDKIIRQAIRKYAGQFIRGRIRLVYEGTGRTVLTDEKWLGFMLEQLLSNAVKYTEKGMVTISVDDSDHLIVEDTGIGIAPEDMPRIFEKGFTGYNGRSEKKSTGLGLYLCKSAAKKLGHKISVSSVLGQGSRFVIDLGHYDFKGE</sequence>
<keyword evidence="8 11" id="KW-1133">Transmembrane helix</keyword>
<comment type="subcellular location">
    <subcellularLocation>
        <location evidence="2">Cell membrane</location>
        <topology evidence="2">Multi-pass membrane protein</topology>
    </subcellularLocation>
</comment>
<evidence type="ECO:0000256" key="6">
    <source>
        <dbReference type="ARBA" id="ARBA00022692"/>
    </source>
</evidence>
<dbReference type="EC" id="2.7.13.3" evidence="3"/>
<name>A0A7W8M3T0_9FIRM</name>
<dbReference type="InterPro" id="IPR003594">
    <property type="entry name" value="HATPase_dom"/>
</dbReference>
<gene>
    <name evidence="13" type="ORF">HNP82_000459</name>
</gene>
<evidence type="ECO:0000256" key="4">
    <source>
        <dbReference type="ARBA" id="ARBA00022475"/>
    </source>
</evidence>
<feature type="domain" description="Histidine kinase" evidence="12">
    <location>
        <begin position="123"/>
        <end position="324"/>
    </location>
</feature>
<evidence type="ECO:0000256" key="11">
    <source>
        <dbReference type="SAM" id="Phobius"/>
    </source>
</evidence>
<dbReference type="InterPro" id="IPR005467">
    <property type="entry name" value="His_kinase_dom"/>
</dbReference>
<comment type="caution">
    <text evidence="13">The sequence shown here is derived from an EMBL/GenBank/DDBJ whole genome shotgun (WGS) entry which is preliminary data.</text>
</comment>
<keyword evidence="10 11" id="KW-0472">Membrane</keyword>
<keyword evidence="9" id="KW-0902">Two-component regulatory system</keyword>
<evidence type="ECO:0000256" key="9">
    <source>
        <dbReference type="ARBA" id="ARBA00023012"/>
    </source>
</evidence>
<evidence type="ECO:0000256" key="7">
    <source>
        <dbReference type="ARBA" id="ARBA00022777"/>
    </source>
</evidence>
<dbReference type="GO" id="GO:0005886">
    <property type="term" value="C:plasma membrane"/>
    <property type="evidence" value="ECO:0007669"/>
    <property type="project" value="UniProtKB-SubCell"/>
</dbReference>
<dbReference type="GO" id="GO:0016036">
    <property type="term" value="P:cellular response to phosphate starvation"/>
    <property type="evidence" value="ECO:0007669"/>
    <property type="project" value="TreeGrafter"/>
</dbReference>
<organism evidence="13 14">
    <name type="scientific">Catenibacillus scindens</name>
    <dbReference type="NCBI Taxonomy" id="673271"/>
    <lineage>
        <taxon>Bacteria</taxon>
        <taxon>Bacillati</taxon>
        <taxon>Bacillota</taxon>
        <taxon>Clostridia</taxon>
        <taxon>Lachnospirales</taxon>
        <taxon>Lachnospiraceae</taxon>
        <taxon>Catenibacillus</taxon>
    </lineage>
</organism>
<comment type="catalytic activity">
    <reaction evidence="1">
        <text>ATP + protein L-histidine = ADP + protein N-phospho-L-histidine.</text>
        <dbReference type="EC" id="2.7.13.3"/>
    </reaction>
</comment>
<dbReference type="RefSeq" id="WP_183771007.1">
    <property type="nucleotide sequence ID" value="NZ_JACHFW010000001.1"/>
</dbReference>
<keyword evidence="5" id="KW-0808">Transferase</keyword>
<evidence type="ECO:0000256" key="3">
    <source>
        <dbReference type="ARBA" id="ARBA00012438"/>
    </source>
</evidence>
<dbReference type="Proteomes" id="UP000543642">
    <property type="component" value="Unassembled WGS sequence"/>
</dbReference>
<dbReference type="SMART" id="SM00387">
    <property type="entry name" value="HATPase_c"/>
    <property type="match status" value="1"/>
</dbReference>
<dbReference type="InterPro" id="IPR036890">
    <property type="entry name" value="HATPase_C_sf"/>
</dbReference>
<evidence type="ECO:0000259" key="12">
    <source>
        <dbReference type="PROSITE" id="PS50109"/>
    </source>
</evidence>
<evidence type="ECO:0000313" key="13">
    <source>
        <dbReference type="EMBL" id="MBB5263365.1"/>
    </source>
</evidence>
<dbReference type="PROSITE" id="PS50109">
    <property type="entry name" value="HIS_KIN"/>
    <property type="match status" value="1"/>
</dbReference>
<protein>
    <recommendedName>
        <fullName evidence="3">histidine kinase</fullName>
        <ecNumber evidence="3">2.7.13.3</ecNumber>
    </recommendedName>
</protein>
<keyword evidence="4" id="KW-1003">Cell membrane</keyword>
<evidence type="ECO:0000256" key="1">
    <source>
        <dbReference type="ARBA" id="ARBA00000085"/>
    </source>
</evidence>
<evidence type="ECO:0000313" key="14">
    <source>
        <dbReference type="Proteomes" id="UP000543642"/>
    </source>
</evidence>
<dbReference type="PANTHER" id="PTHR45453">
    <property type="entry name" value="PHOSPHATE REGULON SENSOR PROTEIN PHOR"/>
    <property type="match status" value="1"/>
</dbReference>
<evidence type="ECO:0000256" key="8">
    <source>
        <dbReference type="ARBA" id="ARBA00022989"/>
    </source>
</evidence>
<dbReference type="AlphaFoldDB" id="A0A7W8M3T0"/>
<evidence type="ECO:0000256" key="2">
    <source>
        <dbReference type="ARBA" id="ARBA00004651"/>
    </source>
</evidence>
<dbReference type="Gene3D" id="3.30.565.10">
    <property type="entry name" value="Histidine kinase-like ATPase, C-terminal domain"/>
    <property type="match status" value="1"/>
</dbReference>
<dbReference type="EMBL" id="JACHFW010000001">
    <property type="protein sequence ID" value="MBB5263365.1"/>
    <property type="molecule type" value="Genomic_DNA"/>
</dbReference>
<dbReference type="InterPro" id="IPR050351">
    <property type="entry name" value="BphY/WalK/GraS-like"/>
</dbReference>
<dbReference type="GO" id="GO:0000155">
    <property type="term" value="F:phosphorelay sensor kinase activity"/>
    <property type="evidence" value="ECO:0007669"/>
    <property type="project" value="TreeGrafter"/>
</dbReference>
<dbReference type="InterPro" id="IPR004358">
    <property type="entry name" value="Sig_transdc_His_kin-like_C"/>
</dbReference>
<accession>A0A7W8M3T0</accession>
<proteinExistence type="predicted"/>
<dbReference type="GO" id="GO:0004721">
    <property type="term" value="F:phosphoprotein phosphatase activity"/>
    <property type="evidence" value="ECO:0007669"/>
    <property type="project" value="TreeGrafter"/>
</dbReference>
<feature type="transmembrane region" description="Helical" evidence="11">
    <location>
        <begin position="12"/>
        <end position="31"/>
    </location>
</feature>
<dbReference type="SUPFAM" id="SSF55874">
    <property type="entry name" value="ATPase domain of HSP90 chaperone/DNA topoisomerase II/histidine kinase"/>
    <property type="match status" value="1"/>
</dbReference>
<dbReference type="PRINTS" id="PR00344">
    <property type="entry name" value="BCTRLSENSOR"/>
</dbReference>
<dbReference type="PANTHER" id="PTHR45453:SF2">
    <property type="entry name" value="HISTIDINE KINASE"/>
    <property type="match status" value="1"/>
</dbReference>
<evidence type="ECO:0000256" key="5">
    <source>
        <dbReference type="ARBA" id="ARBA00022679"/>
    </source>
</evidence>